<dbReference type="AlphaFoldDB" id="H2C2Y4"/>
<protein>
    <submittedName>
        <fullName evidence="1">Uncharacterized protein</fullName>
    </submittedName>
</protein>
<keyword evidence="2" id="KW-1185">Reference proteome</keyword>
<accession>H2C2Y4</accession>
<organism evidence="1 2">
    <name type="scientific">Metallosphaera yellowstonensis MK1</name>
    <dbReference type="NCBI Taxonomy" id="671065"/>
    <lineage>
        <taxon>Archaea</taxon>
        <taxon>Thermoproteota</taxon>
        <taxon>Thermoprotei</taxon>
        <taxon>Sulfolobales</taxon>
        <taxon>Sulfolobaceae</taxon>
        <taxon>Metallosphaera</taxon>
    </lineage>
</organism>
<dbReference type="OrthoDB" id="35434at2157"/>
<evidence type="ECO:0000313" key="2">
    <source>
        <dbReference type="Proteomes" id="UP000003980"/>
    </source>
</evidence>
<reference evidence="1 2" key="1">
    <citation type="submission" date="2012-01" db="EMBL/GenBank/DDBJ databases">
        <title>Improved High-Quality Draft sequence of Metallosphaera yellowstonensis MK1.</title>
        <authorList>
            <consortium name="US DOE Joint Genome Institute"/>
            <person name="Lucas S."/>
            <person name="Han J."/>
            <person name="Cheng J.-F."/>
            <person name="Goodwin L."/>
            <person name="Pitluck S."/>
            <person name="Peters L."/>
            <person name="Teshima H."/>
            <person name="Detter J.C."/>
            <person name="Han C."/>
            <person name="Tapia R."/>
            <person name="Land M."/>
            <person name="Hauser L."/>
            <person name="Kyrpides N."/>
            <person name="Kozubal M."/>
            <person name="Macur R.E."/>
            <person name="Jay Z."/>
            <person name="Inskeep W."/>
            <person name="Woyke T."/>
        </authorList>
    </citation>
    <scope>NUCLEOTIDE SEQUENCE [LARGE SCALE GENOMIC DNA]</scope>
    <source>
        <strain evidence="1 2">MK1</strain>
    </source>
</reference>
<evidence type="ECO:0000313" key="1">
    <source>
        <dbReference type="EMBL" id="EHP70605.1"/>
    </source>
</evidence>
<sequence>MEVRVKLKPLARVLGREELIVIPIAEHGRFVLTLNFYEDVEDGRRGRLVLVEDRFGMLTQVRVIEGDKVNVEAEGVREAMEVLSKVIRIERWNMGKIIPLILNPEFRNEPRSMSRGVRGYVNYVSRYGTPDTEKLRGILTLLVEEVL</sequence>
<name>H2C2Y4_9CREN</name>
<dbReference type="RefSeq" id="WP_009071371.1">
    <property type="nucleotide sequence ID" value="NZ_JH597761.1"/>
</dbReference>
<dbReference type="HOGENOM" id="CLU_1773284_0_0_2"/>
<dbReference type="Proteomes" id="UP000003980">
    <property type="component" value="Unassembled WGS sequence"/>
</dbReference>
<dbReference type="EMBL" id="JH597761">
    <property type="protein sequence ID" value="EHP70605.1"/>
    <property type="molecule type" value="Genomic_DNA"/>
</dbReference>
<proteinExistence type="predicted"/>
<gene>
    <name evidence="1" type="ORF">MetMK1DRAFT_00011080</name>
</gene>
<dbReference type="eggNOG" id="arCOG05929">
    <property type="taxonomic scope" value="Archaea"/>
</dbReference>